<keyword evidence="3" id="KW-1185">Reference proteome</keyword>
<name>A0ABW4Z2P4_9HYPH</name>
<evidence type="ECO:0000313" key="3">
    <source>
        <dbReference type="Proteomes" id="UP001597299"/>
    </source>
</evidence>
<dbReference type="Gene3D" id="2.60.40.3940">
    <property type="match status" value="1"/>
</dbReference>
<gene>
    <name evidence="2" type="ORF">ACFSNC_20945</name>
</gene>
<feature type="domain" description="Putative tail fiber protein gp53-like C-terminal" evidence="1">
    <location>
        <begin position="75"/>
        <end position="127"/>
    </location>
</feature>
<accession>A0ABW4Z2P4</accession>
<reference evidence="3" key="1">
    <citation type="journal article" date="2019" name="Int. J. Syst. Evol. Microbiol.">
        <title>The Global Catalogue of Microorganisms (GCM) 10K type strain sequencing project: providing services to taxonomists for standard genome sequencing and annotation.</title>
        <authorList>
            <consortium name="The Broad Institute Genomics Platform"/>
            <consortium name="The Broad Institute Genome Sequencing Center for Infectious Disease"/>
            <person name="Wu L."/>
            <person name="Ma J."/>
        </authorList>
    </citation>
    <scope>NUCLEOTIDE SEQUENCE [LARGE SCALE GENOMIC DNA]</scope>
    <source>
        <strain evidence="3">CCM 7435</strain>
    </source>
</reference>
<dbReference type="Proteomes" id="UP001597299">
    <property type="component" value="Unassembled WGS sequence"/>
</dbReference>
<dbReference type="InterPro" id="IPR054075">
    <property type="entry name" value="Gp53-like_C"/>
</dbReference>
<dbReference type="Pfam" id="PF21882">
    <property type="entry name" value="Gp53-like_C"/>
    <property type="match status" value="1"/>
</dbReference>
<comment type="caution">
    <text evidence="2">The sequence shown here is derived from an EMBL/GenBank/DDBJ whole genome shotgun (WGS) entry which is preliminary data.</text>
</comment>
<protein>
    <recommendedName>
        <fullName evidence="1">Putative tail fiber protein gp53-like C-terminal domain-containing protein</fullName>
    </recommendedName>
</protein>
<proteinExistence type="predicted"/>
<evidence type="ECO:0000259" key="1">
    <source>
        <dbReference type="Pfam" id="PF21882"/>
    </source>
</evidence>
<evidence type="ECO:0000313" key="2">
    <source>
        <dbReference type="EMBL" id="MFD2142882.1"/>
    </source>
</evidence>
<organism evidence="2 3">
    <name type="scientific">Ancylobacter oerskovii</name>
    <dbReference type="NCBI Taxonomy" id="459519"/>
    <lineage>
        <taxon>Bacteria</taxon>
        <taxon>Pseudomonadati</taxon>
        <taxon>Pseudomonadota</taxon>
        <taxon>Alphaproteobacteria</taxon>
        <taxon>Hyphomicrobiales</taxon>
        <taxon>Xanthobacteraceae</taxon>
        <taxon>Ancylobacter</taxon>
    </lineage>
</organism>
<dbReference type="RefSeq" id="WP_213356163.1">
    <property type="nucleotide sequence ID" value="NZ_JAHBGB010000044.1"/>
</dbReference>
<dbReference type="EMBL" id="JBHUHD010000001">
    <property type="protein sequence ID" value="MFD2142882.1"/>
    <property type="molecule type" value="Genomic_DNA"/>
</dbReference>
<sequence>MKYIPPFNGNLSDPERLWINANPSIGVEGSIPGADAFQWPIDEIVSVIERVGMTPDDELQLADAVVPTSGSGWRRYPDGQIEQWGTVALNGTTTQVNVTLPIAFPSQFQGVITCDAGSGAYPTGAGPAPGSLTTIIIYVPHYIVFGDPGDIAAKNTNIGVNWRAWGK</sequence>